<evidence type="ECO:0000313" key="3">
    <source>
        <dbReference type="Proteomes" id="UP001054837"/>
    </source>
</evidence>
<evidence type="ECO:0000256" key="1">
    <source>
        <dbReference type="SAM" id="SignalP"/>
    </source>
</evidence>
<keyword evidence="3" id="KW-1185">Reference proteome</keyword>
<feature type="signal peptide" evidence="1">
    <location>
        <begin position="1"/>
        <end position="30"/>
    </location>
</feature>
<dbReference type="Proteomes" id="UP001054837">
    <property type="component" value="Unassembled WGS sequence"/>
</dbReference>
<feature type="chain" id="PRO_5043977537" description="Secreted protein" evidence="1">
    <location>
        <begin position="31"/>
        <end position="118"/>
    </location>
</feature>
<organism evidence="2 3">
    <name type="scientific">Caerostris darwini</name>
    <dbReference type="NCBI Taxonomy" id="1538125"/>
    <lineage>
        <taxon>Eukaryota</taxon>
        <taxon>Metazoa</taxon>
        <taxon>Ecdysozoa</taxon>
        <taxon>Arthropoda</taxon>
        <taxon>Chelicerata</taxon>
        <taxon>Arachnida</taxon>
        <taxon>Araneae</taxon>
        <taxon>Araneomorphae</taxon>
        <taxon>Entelegynae</taxon>
        <taxon>Araneoidea</taxon>
        <taxon>Araneidae</taxon>
        <taxon>Caerostris</taxon>
    </lineage>
</organism>
<name>A0AAV4WJD3_9ARAC</name>
<proteinExistence type="predicted"/>
<protein>
    <recommendedName>
        <fullName evidence="4">Secreted protein</fullName>
    </recommendedName>
</protein>
<sequence>MTPECFLCVNKFLFILRLIFLLIRTKLSSSGAISSQAVLSTELIAPEGRAAGFPANEISDTIRPRMVLVLFHNTRTCCDEVSAWYAVRVRVGRLLACHVDREDKMNCFPFSSLLKRNL</sequence>
<accession>A0AAV4WJD3</accession>
<gene>
    <name evidence="2" type="ORF">CDAR_614541</name>
</gene>
<keyword evidence="1" id="KW-0732">Signal</keyword>
<evidence type="ECO:0000313" key="2">
    <source>
        <dbReference type="EMBL" id="GIY81495.1"/>
    </source>
</evidence>
<dbReference type="EMBL" id="BPLQ01014633">
    <property type="protein sequence ID" value="GIY81495.1"/>
    <property type="molecule type" value="Genomic_DNA"/>
</dbReference>
<reference evidence="2 3" key="1">
    <citation type="submission" date="2021-06" db="EMBL/GenBank/DDBJ databases">
        <title>Caerostris darwini draft genome.</title>
        <authorList>
            <person name="Kono N."/>
            <person name="Arakawa K."/>
        </authorList>
    </citation>
    <scope>NUCLEOTIDE SEQUENCE [LARGE SCALE GENOMIC DNA]</scope>
</reference>
<evidence type="ECO:0008006" key="4">
    <source>
        <dbReference type="Google" id="ProtNLM"/>
    </source>
</evidence>
<dbReference type="AlphaFoldDB" id="A0AAV4WJD3"/>
<comment type="caution">
    <text evidence="2">The sequence shown here is derived from an EMBL/GenBank/DDBJ whole genome shotgun (WGS) entry which is preliminary data.</text>
</comment>